<organism evidence="1">
    <name type="scientific">Timema genevievae</name>
    <name type="common">Walking stick</name>
    <dbReference type="NCBI Taxonomy" id="629358"/>
    <lineage>
        <taxon>Eukaryota</taxon>
        <taxon>Metazoa</taxon>
        <taxon>Ecdysozoa</taxon>
        <taxon>Arthropoda</taxon>
        <taxon>Hexapoda</taxon>
        <taxon>Insecta</taxon>
        <taxon>Pterygota</taxon>
        <taxon>Neoptera</taxon>
        <taxon>Polyneoptera</taxon>
        <taxon>Phasmatodea</taxon>
        <taxon>Timematodea</taxon>
        <taxon>Timematoidea</taxon>
        <taxon>Timematidae</taxon>
        <taxon>Timema</taxon>
    </lineage>
</organism>
<gene>
    <name evidence="1" type="ORF">TGEB3V08_LOCUS9537</name>
</gene>
<accession>A0A7R9PQF7</accession>
<reference evidence="1" key="1">
    <citation type="submission" date="2020-11" db="EMBL/GenBank/DDBJ databases">
        <authorList>
            <person name="Tran Van P."/>
        </authorList>
    </citation>
    <scope>NUCLEOTIDE SEQUENCE</scope>
</reference>
<evidence type="ECO:0000313" key="1">
    <source>
        <dbReference type="EMBL" id="CAD7605515.1"/>
    </source>
</evidence>
<sequence>MLLRVYTYFRQDGTCSVNQAALQTAEATGVSYKLVISIKQELKTKGRYTRWEVQTNPTYIAFPSSPHTNKKYPFLSFRHDQSPPYLSNPLDPLPLLKVTSDLGLYQGLYFSPSPSDLGLYQGLYFSPFPLRPSTKIPIQCSPCFSLEMFTQLNLKGLTLTDYTMTLSYSYTIVEPSKTSRPRVHLEPGSPLPSEGVIPVDTKARDETWLEITSLSDWIKSWDWSEGRGELSNYHTRCA</sequence>
<dbReference type="EMBL" id="OE844504">
    <property type="protein sequence ID" value="CAD7605515.1"/>
    <property type="molecule type" value="Genomic_DNA"/>
</dbReference>
<protein>
    <submittedName>
        <fullName evidence="1">Uncharacterized protein</fullName>
    </submittedName>
</protein>
<dbReference type="AlphaFoldDB" id="A0A7R9PQF7"/>
<proteinExistence type="predicted"/>
<name>A0A7R9PQF7_TIMGE</name>